<feature type="transmembrane region" description="Helical" evidence="5">
    <location>
        <begin position="86"/>
        <end position="106"/>
    </location>
</feature>
<dbReference type="EMBL" id="MCAS01000001">
    <property type="protein sequence ID" value="RKF50836.1"/>
    <property type="molecule type" value="Genomic_DNA"/>
</dbReference>
<dbReference type="InterPro" id="IPR007016">
    <property type="entry name" value="O-antigen_ligase-rel_domated"/>
</dbReference>
<feature type="transmembrane region" description="Helical" evidence="5">
    <location>
        <begin position="62"/>
        <end position="80"/>
    </location>
</feature>
<feature type="transmembrane region" description="Helical" evidence="5">
    <location>
        <begin position="118"/>
        <end position="137"/>
    </location>
</feature>
<evidence type="ECO:0000256" key="2">
    <source>
        <dbReference type="ARBA" id="ARBA00022692"/>
    </source>
</evidence>
<protein>
    <recommendedName>
        <fullName evidence="6">O-antigen ligase-related domain-containing protein</fullName>
    </recommendedName>
</protein>
<proteinExistence type="predicted"/>
<feature type="domain" description="O-antigen ligase-related" evidence="6">
    <location>
        <begin position="190"/>
        <end position="326"/>
    </location>
</feature>
<feature type="transmembrane region" description="Helical" evidence="5">
    <location>
        <begin position="31"/>
        <end position="50"/>
    </location>
</feature>
<organism evidence="7 8">
    <name type="scientific">Paraburkholderia fungorum</name>
    <dbReference type="NCBI Taxonomy" id="134537"/>
    <lineage>
        <taxon>Bacteria</taxon>
        <taxon>Pseudomonadati</taxon>
        <taxon>Pseudomonadota</taxon>
        <taxon>Betaproteobacteria</taxon>
        <taxon>Burkholderiales</taxon>
        <taxon>Burkholderiaceae</taxon>
        <taxon>Paraburkholderia</taxon>
    </lineage>
</organism>
<dbReference type="RefSeq" id="WP_120342461.1">
    <property type="nucleotide sequence ID" value="NZ_MCAS01000001.1"/>
</dbReference>
<reference evidence="7 8" key="1">
    <citation type="submission" date="2016-07" db="EMBL/GenBank/DDBJ databases">
        <title>Genome analysis of Burkholderia fungorum ES3-20.</title>
        <authorList>
            <person name="Xu D."/>
            <person name="Yao R."/>
            <person name="Zheng S."/>
        </authorList>
    </citation>
    <scope>NUCLEOTIDE SEQUENCE [LARGE SCALE GENOMIC DNA]</scope>
    <source>
        <strain evidence="7 8">ES3-20</strain>
    </source>
</reference>
<evidence type="ECO:0000313" key="8">
    <source>
        <dbReference type="Proteomes" id="UP000283709"/>
    </source>
</evidence>
<comment type="subcellular location">
    <subcellularLocation>
        <location evidence="1">Membrane</location>
        <topology evidence="1">Multi-pass membrane protein</topology>
    </subcellularLocation>
</comment>
<keyword evidence="3 5" id="KW-1133">Transmembrane helix</keyword>
<feature type="transmembrane region" description="Helical" evidence="5">
    <location>
        <begin position="223"/>
        <end position="239"/>
    </location>
</feature>
<dbReference type="AlphaFoldDB" id="A0A3R7IQL4"/>
<evidence type="ECO:0000256" key="5">
    <source>
        <dbReference type="SAM" id="Phobius"/>
    </source>
</evidence>
<feature type="transmembrane region" description="Helical" evidence="5">
    <location>
        <begin position="314"/>
        <end position="334"/>
    </location>
</feature>
<gene>
    <name evidence="7" type="ORF">BCY88_01275</name>
</gene>
<comment type="caution">
    <text evidence="7">The sequence shown here is derived from an EMBL/GenBank/DDBJ whole genome shotgun (WGS) entry which is preliminary data.</text>
</comment>
<accession>A0A3R7IQL4</accession>
<dbReference type="InterPro" id="IPR051533">
    <property type="entry name" value="WaaL-like"/>
</dbReference>
<feature type="transmembrane region" description="Helical" evidence="5">
    <location>
        <begin position="149"/>
        <end position="168"/>
    </location>
</feature>
<dbReference type="OrthoDB" id="5862403at2"/>
<sequence length="416" mass="46979">MTLIRRTLYAIIIIRSALDVVFESLRLDEGGMSPGAVLNGLIIMLGLVVLLRKGLSMPRTPLLFWIAYLGYSLLSLLHSPDFFEGFRLFLGQFSAAMIFFIAANVITTRKHAEELIKYVIYSSFTVSFFAIIQYVFIDKLSGRLQSTFEHPNILAFYLVLVILALFYLPQINPQTKNPRWKMIRLVYVPFLLIMLVLTETRSAWIAIMAAFLLYSTLINRKMLFCLILVPPLLLVPAISDRLTDLGTSGSVQDVQSGVQLDSYSWRQLLWQYALIDSSDARTAGKGLGSFRSNSQRFFPLEDTADAHSAYIQTLYETGVIGLALYIAVFGANLITIWKTRINRKSAMIAIGLIVCYLLESYSDNTLYYLSYNWYFWAFIGCHLAISVREKRAVRALPPPAGPVMEGVFSVEQRSAG</sequence>
<keyword evidence="4 5" id="KW-0472">Membrane</keyword>
<dbReference type="Proteomes" id="UP000283709">
    <property type="component" value="Unassembled WGS sequence"/>
</dbReference>
<evidence type="ECO:0000313" key="7">
    <source>
        <dbReference type="EMBL" id="RKF50836.1"/>
    </source>
</evidence>
<evidence type="ECO:0000256" key="1">
    <source>
        <dbReference type="ARBA" id="ARBA00004141"/>
    </source>
</evidence>
<name>A0A3R7IQL4_9BURK</name>
<dbReference type="GO" id="GO:0016020">
    <property type="term" value="C:membrane"/>
    <property type="evidence" value="ECO:0007669"/>
    <property type="project" value="UniProtKB-SubCell"/>
</dbReference>
<evidence type="ECO:0000256" key="4">
    <source>
        <dbReference type="ARBA" id="ARBA00023136"/>
    </source>
</evidence>
<feature type="transmembrane region" description="Helical" evidence="5">
    <location>
        <begin position="368"/>
        <end position="387"/>
    </location>
</feature>
<dbReference type="PANTHER" id="PTHR37422">
    <property type="entry name" value="TEICHURONIC ACID BIOSYNTHESIS PROTEIN TUAE"/>
    <property type="match status" value="1"/>
</dbReference>
<evidence type="ECO:0000256" key="3">
    <source>
        <dbReference type="ARBA" id="ARBA00022989"/>
    </source>
</evidence>
<dbReference type="Pfam" id="PF04932">
    <property type="entry name" value="Wzy_C"/>
    <property type="match status" value="1"/>
</dbReference>
<dbReference type="PANTHER" id="PTHR37422:SF13">
    <property type="entry name" value="LIPOPOLYSACCHARIDE BIOSYNTHESIS PROTEIN PA4999-RELATED"/>
    <property type="match status" value="1"/>
</dbReference>
<evidence type="ECO:0000259" key="6">
    <source>
        <dbReference type="Pfam" id="PF04932"/>
    </source>
</evidence>
<keyword evidence="2 5" id="KW-0812">Transmembrane</keyword>